<evidence type="ECO:0000256" key="3">
    <source>
        <dbReference type="ARBA" id="ARBA00023002"/>
    </source>
</evidence>
<keyword evidence="4" id="KW-0520">NAD</keyword>
<dbReference type="EC" id="1.8.1.8" evidence="1"/>
<dbReference type="InterPro" id="IPR013766">
    <property type="entry name" value="Thioredoxin_domain"/>
</dbReference>
<evidence type="ECO:0000313" key="9">
    <source>
        <dbReference type="EMBL" id="CAD5235531.1"/>
    </source>
</evidence>
<accession>A0A1I7SBD1</accession>
<dbReference type="EMBL" id="CAJFCV020000006">
    <property type="protein sequence ID" value="CAG9131964.1"/>
    <property type="molecule type" value="Genomic_DNA"/>
</dbReference>
<evidence type="ECO:0000259" key="8">
    <source>
        <dbReference type="PROSITE" id="PS51352"/>
    </source>
</evidence>
<comment type="catalytic activity">
    <reaction evidence="6">
        <text>[protein]-dithiol + NAD(+) = [protein]-disulfide + NADH + H(+)</text>
        <dbReference type="Rhea" id="RHEA:18749"/>
        <dbReference type="Rhea" id="RHEA-COMP:10593"/>
        <dbReference type="Rhea" id="RHEA-COMP:10594"/>
        <dbReference type="ChEBI" id="CHEBI:15378"/>
        <dbReference type="ChEBI" id="CHEBI:29950"/>
        <dbReference type="ChEBI" id="CHEBI:50058"/>
        <dbReference type="ChEBI" id="CHEBI:57540"/>
        <dbReference type="ChEBI" id="CHEBI:57945"/>
        <dbReference type="EC" id="1.8.1.8"/>
    </reaction>
</comment>
<dbReference type="SUPFAM" id="SSF52833">
    <property type="entry name" value="Thioredoxin-like"/>
    <property type="match status" value="1"/>
</dbReference>
<dbReference type="Gene3D" id="3.40.30.10">
    <property type="entry name" value="Glutaredoxin"/>
    <property type="match status" value="1"/>
</dbReference>
<dbReference type="PANTHER" id="PTHR13871:SF103">
    <property type="entry name" value="THIOREDOXIN DOMAIN-CONTAINING PROTEIN"/>
    <property type="match status" value="1"/>
</dbReference>
<comment type="similarity">
    <text evidence="5">Belongs to the nucleoredoxin family.</text>
</comment>
<evidence type="ECO:0000256" key="7">
    <source>
        <dbReference type="ARBA" id="ARBA00047804"/>
    </source>
</evidence>
<dbReference type="Proteomes" id="UP000659654">
    <property type="component" value="Unassembled WGS sequence"/>
</dbReference>
<feature type="domain" description="Thioredoxin" evidence="8">
    <location>
        <begin position="1"/>
        <end position="150"/>
    </location>
</feature>
<evidence type="ECO:0000256" key="4">
    <source>
        <dbReference type="ARBA" id="ARBA00023027"/>
    </source>
</evidence>
<comment type="catalytic activity">
    <reaction evidence="7">
        <text>[protein]-dithiol + NADP(+) = [protein]-disulfide + NADPH + H(+)</text>
        <dbReference type="Rhea" id="RHEA:18753"/>
        <dbReference type="Rhea" id="RHEA-COMP:10593"/>
        <dbReference type="Rhea" id="RHEA-COMP:10594"/>
        <dbReference type="ChEBI" id="CHEBI:15378"/>
        <dbReference type="ChEBI" id="CHEBI:29950"/>
        <dbReference type="ChEBI" id="CHEBI:50058"/>
        <dbReference type="ChEBI" id="CHEBI:57783"/>
        <dbReference type="ChEBI" id="CHEBI:58349"/>
        <dbReference type="EC" id="1.8.1.8"/>
    </reaction>
</comment>
<keyword evidence="2" id="KW-0677">Repeat</keyword>
<protein>
    <recommendedName>
        <fullName evidence="1">protein-disulfide reductase</fullName>
        <ecNumber evidence="1">1.8.1.8</ecNumber>
    </recommendedName>
</protein>
<proteinExistence type="inferred from homology"/>
<evidence type="ECO:0000256" key="6">
    <source>
        <dbReference type="ARBA" id="ARBA00047388"/>
    </source>
</evidence>
<evidence type="ECO:0000256" key="2">
    <source>
        <dbReference type="ARBA" id="ARBA00022737"/>
    </source>
</evidence>
<dbReference type="Pfam" id="PF13905">
    <property type="entry name" value="Thioredoxin_8"/>
    <property type="match status" value="1"/>
</dbReference>
<evidence type="ECO:0000313" key="12">
    <source>
        <dbReference type="WBParaSite" id="BXY_1032900.1"/>
    </source>
</evidence>
<dbReference type="GO" id="GO:0047134">
    <property type="term" value="F:protein-disulfide reductase [NAD(P)H] activity"/>
    <property type="evidence" value="ECO:0007669"/>
    <property type="project" value="UniProtKB-EC"/>
</dbReference>
<dbReference type="InterPro" id="IPR052259">
    <property type="entry name" value="Nucleoredoxin-like"/>
</dbReference>
<dbReference type="WBParaSite" id="BXY_1032900.1">
    <property type="protein sequence ID" value="BXY_1032900.1"/>
    <property type="gene ID" value="BXY_1032900"/>
</dbReference>
<evidence type="ECO:0000256" key="5">
    <source>
        <dbReference type="ARBA" id="ARBA00025782"/>
    </source>
</evidence>
<organism evidence="10 12">
    <name type="scientific">Bursaphelenchus xylophilus</name>
    <name type="common">Pinewood nematode worm</name>
    <name type="synonym">Aphelenchoides xylophilus</name>
    <dbReference type="NCBI Taxonomy" id="6326"/>
    <lineage>
        <taxon>Eukaryota</taxon>
        <taxon>Metazoa</taxon>
        <taxon>Ecdysozoa</taxon>
        <taxon>Nematoda</taxon>
        <taxon>Chromadorea</taxon>
        <taxon>Rhabditida</taxon>
        <taxon>Tylenchina</taxon>
        <taxon>Tylenchomorpha</taxon>
        <taxon>Aphelenchoidea</taxon>
        <taxon>Aphelenchoididae</taxon>
        <taxon>Bursaphelenchus</taxon>
    </lineage>
</organism>
<reference evidence="9" key="2">
    <citation type="submission" date="2020-09" db="EMBL/GenBank/DDBJ databases">
        <authorList>
            <person name="Kikuchi T."/>
        </authorList>
    </citation>
    <scope>NUCLEOTIDE SEQUENCE</scope>
    <source>
        <strain evidence="9">Ka4C1</strain>
    </source>
</reference>
<dbReference type="OrthoDB" id="189920at2759"/>
<dbReference type="SMR" id="A0A1I7SBD1"/>
<dbReference type="Proteomes" id="UP000095284">
    <property type="component" value="Unplaced"/>
</dbReference>
<dbReference type="AlphaFoldDB" id="A0A1I7SBD1"/>
<dbReference type="InterPro" id="IPR036249">
    <property type="entry name" value="Thioredoxin-like_sf"/>
</dbReference>
<dbReference type="PROSITE" id="PS51352">
    <property type="entry name" value="THIOREDOXIN_2"/>
    <property type="match status" value="1"/>
</dbReference>
<reference evidence="12" key="1">
    <citation type="submission" date="2016-11" db="UniProtKB">
        <authorList>
            <consortium name="WormBaseParasite"/>
        </authorList>
    </citation>
    <scope>IDENTIFICATION</scope>
</reference>
<dbReference type="Proteomes" id="UP000582659">
    <property type="component" value="Unassembled WGS sequence"/>
</dbReference>
<gene>
    <name evidence="9" type="ORF">BXYJ_LOCUS15622</name>
</gene>
<keyword evidence="3" id="KW-0560">Oxidoreductase</keyword>
<sequence>MSTLLKDAKLFRNKGGAFSPADVKELDGKDVIAFYFSAHWCRPCRDFTPQLKDFYNEVNKGSSKLEVVFFSFDNNEESCHDYLKEAHGDWLFLEAGDPKIGEIAYKFKFMGIPALLLVNKNGEKVGDVRADVTDIPPLVAISQWIEKVKQ</sequence>
<dbReference type="EMBL" id="CAJFDI010000006">
    <property type="protein sequence ID" value="CAD5235531.1"/>
    <property type="molecule type" value="Genomic_DNA"/>
</dbReference>
<evidence type="ECO:0000313" key="10">
    <source>
        <dbReference type="Proteomes" id="UP000095284"/>
    </source>
</evidence>
<dbReference type="PANTHER" id="PTHR13871">
    <property type="entry name" value="THIOREDOXIN"/>
    <property type="match status" value="1"/>
</dbReference>
<evidence type="ECO:0000313" key="11">
    <source>
        <dbReference type="Proteomes" id="UP000659654"/>
    </source>
</evidence>
<dbReference type="InterPro" id="IPR012336">
    <property type="entry name" value="Thioredoxin-like_fold"/>
</dbReference>
<name>A0A1I7SBD1_BURXY</name>
<evidence type="ECO:0000256" key="1">
    <source>
        <dbReference type="ARBA" id="ARBA00012612"/>
    </source>
</evidence>
<keyword evidence="11" id="KW-1185">Reference proteome</keyword>